<dbReference type="Pfam" id="PF00662">
    <property type="entry name" value="Proton_antipo_N"/>
    <property type="match status" value="1"/>
</dbReference>
<keyword evidence="10" id="KW-0249">Electron transport</keyword>
<feature type="transmembrane region" description="Helical" evidence="17">
    <location>
        <begin position="136"/>
        <end position="156"/>
    </location>
</feature>
<dbReference type="GO" id="GO:0005743">
    <property type="term" value="C:mitochondrial inner membrane"/>
    <property type="evidence" value="ECO:0007669"/>
    <property type="project" value="UniProtKB-SubCell"/>
</dbReference>
<evidence type="ECO:0000256" key="9">
    <source>
        <dbReference type="ARBA" id="ARBA00022967"/>
    </source>
</evidence>
<evidence type="ECO:0000256" key="2">
    <source>
        <dbReference type="ARBA" id="ARBA00004448"/>
    </source>
</evidence>
<dbReference type="GO" id="GO:0003954">
    <property type="term" value="F:NADH dehydrogenase activity"/>
    <property type="evidence" value="ECO:0007669"/>
    <property type="project" value="TreeGrafter"/>
</dbReference>
<feature type="domain" description="NADH:quinone oxidoreductase/Mrp antiporter transmembrane" evidence="18">
    <location>
        <begin position="101"/>
        <end position="372"/>
    </location>
</feature>
<comment type="similarity">
    <text evidence="17">Belongs to the complex I subunit 5 family.</text>
</comment>
<keyword evidence="5 17" id="KW-0813">Transport</keyword>
<dbReference type="Pfam" id="PF06455">
    <property type="entry name" value="NADH5_C"/>
    <property type="match status" value="1"/>
</dbReference>
<comment type="function">
    <text evidence="1">Core subunit of the mitochondrial membrane respiratory chain NADH dehydrogenase (Complex I) that is believed to belong to the minimal assembly required for catalysis. Complex I functions in the transfer of electrons from NADH to the respiratory chain. The immediate electron acceptor for the enzyme is believed to be ubiquinone.</text>
</comment>
<feature type="transmembrane region" description="Helical" evidence="17">
    <location>
        <begin position="52"/>
        <end position="72"/>
    </location>
</feature>
<evidence type="ECO:0000259" key="20">
    <source>
        <dbReference type="Pfam" id="PF06455"/>
    </source>
</evidence>
<proteinExistence type="inferred from homology"/>
<comment type="catalytic activity">
    <reaction evidence="16 17">
        <text>a ubiquinone + NADH + 5 H(+)(in) = a ubiquinol + NAD(+) + 4 H(+)(out)</text>
        <dbReference type="Rhea" id="RHEA:29091"/>
        <dbReference type="Rhea" id="RHEA-COMP:9565"/>
        <dbReference type="Rhea" id="RHEA-COMP:9566"/>
        <dbReference type="ChEBI" id="CHEBI:15378"/>
        <dbReference type="ChEBI" id="CHEBI:16389"/>
        <dbReference type="ChEBI" id="CHEBI:17976"/>
        <dbReference type="ChEBI" id="CHEBI:57540"/>
        <dbReference type="ChEBI" id="CHEBI:57945"/>
        <dbReference type="EC" id="7.1.1.2"/>
    </reaction>
</comment>
<feature type="transmembrane region" description="Helical" evidence="17">
    <location>
        <begin position="7"/>
        <end position="32"/>
    </location>
</feature>
<feature type="transmembrane region" description="Helical" evidence="17">
    <location>
        <begin position="477"/>
        <end position="497"/>
    </location>
</feature>
<dbReference type="GO" id="GO:0042773">
    <property type="term" value="P:ATP synthesis coupled electron transport"/>
    <property type="evidence" value="ECO:0007669"/>
    <property type="project" value="InterPro"/>
</dbReference>
<dbReference type="PANTHER" id="PTHR42829:SF2">
    <property type="entry name" value="NADH-UBIQUINONE OXIDOREDUCTASE CHAIN 5"/>
    <property type="match status" value="1"/>
</dbReference>
<dbReference type="GO" id="GO:0015990">
    <property type="term" value="P:electron transport coupled proton transport"/>
    <property type="evidence" value="ECO:0007669"/>
    <property type="project" value="TreeGrafter"/>
</dbReference>
<feature type="transmembrane region" description="Helical" evidence="17">
    <location>
        <begin position="547"/>
        <end position="563"/>
    </location>
</feature>
<dbReference type="GO" id="GO:0008137">
    <property type="term" value="F:NADH dehydrogenase (ubiquinone) activity"/>
    <property type="evidence" value="ECO:0007669"/>
    <property type="project" value="UniProtKB-EC"/>
</dbReference>
<evidence type="ECO:0000256" key="17">
    <source>
        <dbReference type="RuleBase" id="RU003404"/>
    </source>
</evidence>
<dbReference type="InterPro" id="IPR003945">
    <property type="entry name" value="NU5C-like"/>
</dbReference>
<dbReference type="Pfam" id="PF00361">
    <property type="entry name" value="Proton_antipo_M"/>
    <property type="match status" value="1"/>
</dbReference>
<comment type="function">
    <text evidence="17">Core subunit of the mitochondrial membrane respiratory chain NADH dehydrogenase (Complex I) which catalyzes electron transfer from NADH through the respiratory chain, using ubiquinone as an electron acceptor. Essential for the catalytic activity and assembly of complex I.</text>
</comment>
<evidence type="ECO:0000256" key="6">
    <source>
        <dbReference type="ARBA" id="ARBA00022660"/>
    </source>
</evidence>
<dbReference type="PANTHER" id="PTHR42829">
    <property type="entry name" value="NADH-UBIQUINONE OXIDOREDUCTASE CHAIN 5"/>
    <property type="match status" value="1"/>
</dbReference>
<evidence type="ECO:0000256" key="8">
    <source>
        <dbReference type="ARBA" id="ARBA00022792"/>
    </source>
</evidence>
<evidence type="ECO:0000256" key="5">
    <source>
        <dbReference type="ARBA" id="ARBA00022448"/>
    </source>
</evidence>
<feature type="transmembrane region" description="Helical" evidence="17">
    <location>
        <begin position="369"/>
        <end position="394"/>
    </location>
</feature>
<feature type="domain" description="NADH dehydrogenase subunit 5 C-terminal" evidence="20">
    <location>
        <begin position="385"/>
        <end position="563"/>
    </location>
</feature>
<accession>A0A8T9ZWJ4</accession>
<feature type="transmembrane region" description="Helical" evidence="17">
    <location>
        <begin position="168"/>
        <end position="187"/>
    </location>
</feature>
<dbReference type="EC" id="7.1.1.2" evidence="3 17"/>
<keyword evidence="11 17" id="KW-1133">Transmembrane helix</keyword>
<keyword evidence="14 17" id="KW-0496">Mitochondrion</keyword>
<feature type="domain" description="NADH-Ubiquinone oxidoreductase (complex I) chain 5 N-terminal" evidence="19">
    <location>
        <begin position="38"/>
        <end position="84"/>
    </location>
</feature>
<dbReference type="InterPro" id="IPR010934">
    <property type="entry name" value="NADH_DH_su5_C"/>
</dbReference>
<dbReference type="InterPro" id="IPR001750">
    <property type="entry name" value="ND/Mrp_TM"/>
</dbReference>
<evidence type="ECO:0000259" key="19">
    <source>
        <dbReference type="Pfam" id="PF00662"/>
    </source>
</evidence>
<evidence type="ECO:0000256" key="1">
    <source>
        <dbReference type="ARBA" id="ARBA00003257"/>
    </source>
</evidence>
<organism evidence="21">
    <name type="scientific">Pachyphlegyas modiglianii</name>
    <dbReference type="NCBI Taxonomy" id="2816051"/>
    <lineage>
        <taxon>Eukaryota</taxon>
        <taxon>Metazoa</taxon>
        <taxon>Ecdysozoa</taxon>
        <taxon>Arthropoda</taxon>
        <taxon>Hexapoda</taxon>
        <taxon>Insecta</taxon>
        <taxon>Pterygota</taxon>
        <taxon>Neoptera</taxon>
        <taxon>Paraneoptera</taxon>
        <taxon>Hemiptera</taxon>
        <taxon>Heteroptera</taxon>
        <taxon>Panheteroptera</taxon>
        <taxon>Pentatomomorpha</taxon>
        <taxon>Lygaeoidea</taxon>
        <taxon>Pachygronthidae</taxon>
        <taxon>Pachygronthinae</taxon>
        <taxon>Teracriini</taxon>
        <taxon>Pachyphlegyas</taxon>
    </lineage>
</organism>
<evidence type="ECO:0000256" key="12">
    <source>
        <dbReference type="ARBA" id="ARBA00023027"/>
    </source>
</evidence>
<keyword evidence="13 17" id="KW-0830">Ubiquinone</keyword>
<sequence length="564" mass="65189">MYYLVYVMLFFFSLSIFFISVIFMYMDIYMLIDYNFLHYNSCSFVFTFLFDWMSMLFMSVVLLISSMVIYYSGSYMMSDSNNRFLFLVLLFILSMSLMILSPNLVSILIGWDGLGLISYCLVIFYQNMSSYNSGMLTILTNRLGDVGIILGISLMFNGGDFNYLYMNFYLNNYSFVMMLMIVMASFTKSAQIPFSSWLPAAMAAPTPVSSLVHSSTLVTAGVYLLIRFNGLMAMYNMDLFLYLSMVTMIMSGLGANFEFDLKKIIALSTLSQLGLMMSLLFMGFPLISFFHLLSHAFFKSLLFLCAGLMIHCINDSQDIRNMGGLLMFIPYTCSCFCISNFSLCGLPFLSGFYSKDLGLEMLSFSTSNFFLYLCFYLSLSLTVSYTIRLIYYLMMGGNNLYYYMNYYEDPKMMASMIYLSMMSIMGGSLMSWLIFIDPIVLFLSSLMKIMSLLFIVIGGYFMFLLSLLSLSFESLMLNYIFCISYLGNMWFMPYFSTYMIYSKSNIMSTSYSYFMDYGWGENLFSKMLLNFPLLMSEFEVKISQNNFKISLTIFIFFISFMFII</sequence>
<evidence type="ECO:0000256" key="11">
    <source>
        <dbReference type="ARBA" id="ARBA00022989"/>
    </source>
</evidence>
<evidence type="ECO:0000256" key="3">
    <source>
        <dbReference type="ARBA" id="ARBA00012944"/>
    </source>
</evidence>
<feature type="transmembrane region" description="Helical" evidence="17">
    <location>
        <begin position="517"/>
        <end position="535"/>
    </location>
</feature>
<evidence type="ECO:0000256" key="7">
    <source>
        <dbReference type="ARBA" id="ARBA00022692"/>
    </source>
</evidence>
<evidence type="ECO:0000256" key="4">
    <source>
        <dbReference type="ARBA" id="ARBA00021096"/>
    </source>
</evidence>
<feature type="transmembrane region" description="Helical" evidence="17">
    <location>
        <begin position="264"/>
        <end position="290"/>
    </location>
</feature>
<keyword evidence="8" id="KW-0999">Mitochondrion inner membrane</keyword>
<feature type="transmembrane region" description="Helical" evidence="17">
    <location>
        <begin position="449"/>
        <end position="470"/>
    </location>
</feature>
<dbReference type="InterPro" id="IPR001516">
    <property type="entry name" value="Proton_antipo_N"/>
</dbReference>
<evidence type="ECO:0000256" key="14">
    <source>
        <dbReference type="ARBA" id="ARBA00023128"/>
    </source>
</evidence>
<evidence type="ECO:0000313" key="21">
    <source>
        <dbReference type="EMBL" id="UPL65332.1"/>
    </source>
</evidence>
<keyword evidence="15 17" id="KW-0472">Membrane</keyword>
<protein>
    <recommendedName>
        <fullName evidence="4 17">NADH-ubiquinone oxidoreductase chain 5</fullName>
        <ecNumber evidence="3 17">7.1.1.2</ecNumber>
    </recommendedName>
</protein>
<evidence type="ECO:0000256" key="13">
    <source>
        <dbReference type="ARBA" id="ARBA00023075"/>
    </source>
</evidence>
<keyword evidence="9" id="KW-1278">Translocase</keyword>
<name>A0A8T9ZWJ4_9HEMI</name>
<dbReference type="PRINTS" id="PR01434">
    <property type="entry name" value="NADHDHGNASE5"/>
</dbReference>
<feature type="transmembrane region" description="Helical" evidence="17">
    <location>
        <begin position="84"/>
        <end position="101"/>
    </location>
</feature>
<reference evidence="21" key="1">
    <citation type="journal article" date="2022" name="Cladistics">
        <title>Diversification of the phytophagous lineages of true bugs (Insecta: Hemiptera: Heteroptera) shortly after that of the flowering plants.</title>
        <authorList>
            <person name="Ye F."/>
            <person name="Kment P."/>
            <person name="Redei D."/>
            <person name="Luo J.Y."/>
            <person name="Wang Y.H."/>
            <person name="Kuechler S.M."/>
            <person name="Zhang W.W."/>
            <person name="Chen P.P."/>
            <person name="Wu H.Y."/>
            <person name="Wu Y.Z."/>
            <person name="Sun X.Y."/>
            <person name="Ding L."/>
            <person name="Wang Y.R."/>
            <person name="Xie Q."/>
        </authorList>
    </citation>
    <scope>NUCLEOTIDE SEQUENCE</scope>
</reference>
<keyword evidence="6" id="KW-0679">Respiratory chain</keyword>
<comment type="subcellular location">
    <subcellularLocation>
        <location evidence="2">Mitochondrion inner membrane</location>
        <topology evidence="2">Multi-pass membrane protein</topology>
    </subcellularLocation>
</comment>
<dbReference type="AlphaFoldDB" id="A0A8T9ZWJ4"/>
<evidence type="ECO:0000256" key="16">
    <source>
        <dbReference type="ARBA" id="ARBA00049551"/>
    </source>
</evidence>
<feature type="transmembrane region" description="Helical" evidence="17">
    <location>
        <begin position="325"/>
        <end position="349"/>
    </location>
</feature>
<evidence type="ECO:0000259" key="18">
    <source>
        <dbReference type="Pfam" id="PF00361"/>
    </source>
</evidence>
<dbReference type="EMBL" id="MW619648">
    <property type="protein sequence ID" value="UPL65332.1"/>
    <property type="molecule type" value="Genomic_DNA"/>
</dbReference>
<keyword evidence="12 17" id="KW-0520">NAD</keyword>
<evidence type="ECO:0000256" key="15">
    <source>
        <dbReference type="ARBA" id="ARBA00023136"/>
    </source>
</evidence>
<keyword evidence="7 17" id="KW-0812">Transmembrane</keyword>
<geneLocation type="mitochondrion" evidence="21"/>
<feature type="transmembrane region" description="Helical" evidence="17">
    <location>
        <begin position="415"/>
        <end position="443"/>
    </location>
</feature>
<evidence type="ECO:0000256" key="10">
    <source>
        <dbReference type="ARBA" id="ARBA00022982"/>
    </source>
</evidence>
<feature type="transmembrane region" description="Helical" evidence="17">
    <location>
        <begin position="239"/>
        <end position="257"/>
    </location>
</feature>
<feature type="transmembrane region" description="Helical" evidence="17">
    <location>
        <begin position="208"/>
        <end position="227"/>
    </location>
</feature>